<dbReference type="Pfam" id="PF00672">
    <property type="entry name" value="HAMP"/>
    <property type="match status" value="1"/>
</dbReference>
<name>A0A1S8KWY9_9CLOT</name>
<evidence type="ECO:0000313" key="4">
    <source>
        <dbReference type="Proteomes" id="UP000190951"/>
    </source>
</evidence>
<dbReference type="SMART" id="SM00304">
    <property type="entry name" value="HAMP"/>
    <property type="match status" value="1"/>
</dbReference>
<dbReference type="RefSeq" id="WP_077836055.1">
    <property type="nucleotide sequence ID" value="NZ_CP096983.1"/>
</dbReference>
<dbReference type="STRING" id="84029.CROST_46150"/>
<protein>
    <submittedName>
        <fullName evidence="3">Uncharacterized protein</fullName>
    </submittedName>
</protein>
<dbReference type="InterPro" id="IPR003660">
    <property type="entry name" value="HAMP_dom"/>
</dbReference>
<dbReference type="KEGG" id="crw:CROST_007890"/>
<dbReference type="EMBL" id="CP096983">
    <property type="protein sequence ID" value="URZ10081.1"/>
    <property type="molecule type" value="Genomic_DNA"/>
</dbReference>
<dbReference type="SMART" id="SM00283">
    <property type="entry name" value="MA"/>
    <property type="match status" value="1"/>
</dbReference>
<evidence type="ECO:0000256" key="2">
    <source>
        <dbReference type="ARBA" id="ARBA00029447"/>
    </source>
</evidence>
<dbReference type="GO" id="GO:0004888">
    <property type="term" value="F:transmembrane signaling receptor activity"/>
    <property type="evidence" value="ECO:0007669"/>
    <property type="project" value="InterPro"/>
</dbReference>
<dbReference type="PRINTS" id="PR00260">
    <property type="entry name" value="CHEMTRNSDUCR"/>
</dbReference>
<dbReference type="Gene3D" id="1.10.287.950">
    <property type="entry name" value="Methyl-accepting chemotaxis protein"/>
    <property type="match status" value="1"/>
</dbReference>
<evidence type="ECO:0000256" key="1">
    <source>
        <dbReference type="ARBA" id="ARBA00023224"/>
    </source>
</evidence>
<dbReference type="PANTHER" id="PTHR32089:SF112">
    <property type="entry name" value="LYSOZYME-LIKE PROTEIN-RELATED"/>
    <property type="match status" value="1"/>
</dbReference>
<dbReference type="Pfam" id="PF12729">
    <property type="entry name" value="4HB_MCP_1"/>
    <property type="match status" value="1"/>
</dbReference>
<dbReference type="SUPFAM" id="SSF58104">
    <property type="entry name" value="Methyl-accepting chemotaxis protein (MCP) signaling domain"/>
    <property type="match status" value="1"/>
</dbReference>
<dbReference type="PANTHER" id="PTHR32089">
    <property type="entry name" value="METHYL-ACCEPTING CHEMOTAXIS PROTEIN MCPB"/>
    <property type="match status" value="1"/>
</dbReference>
<keyword evidence="4" id="KW-1185">Reference proteome</keyword>
<evidence type="ECO:0000313" key="3">
    <source>
        <dbReference type="EMBL" id="URZ10081.1"/>
    </source>
</evidence>
<proteinExistence type="inferred from homology"/>
<dbReference type="Proteomes" id="UP000190951">
    <property type="component" value="Chromosome"/>
</dbReference>
<dbReference type="InterPro" id="IPR024478">
    <property type="entry name" value="HlyB_4HB_MCP"/>
</dbReference>
<dbReference type="GO" id="GO:0007165">
    <property type="term" value="P:signal transduction"/>
    <property type="evidence" value="ECO:0007669"/>
    <property type="project" value="UniProtKB-KW"/>
</dbReference>
<gene>
    <name evidence="3" type="ORF">CROST_007890</name>
</gene>
<dbReference type="PROSITE" id="PS50111">
    <property type="entry name" value="CHEMOTAXIS_TRANSDUC_2"/>
    <property type="match status" value="1"/>
</dbReference>
<reference evidence="3 4" key="1">
    <citation type="submission" date="2022-04" db="EMBL/GenBank/DDBJ databases">
        <title>Genome sequence of C. roseum typestrain.</title>
        <authorList>
            <person name="Poehlein A."/>
            <person name="Schoch T."/>
            <person name="Duerre P."/>
            <person name="Daniel R."/>
        </authorList>
    </citation>
    <scope>NUCLEOTIDE SEQUENCE [LARGE SCALE GENOMIC DNA]</scope>
    <source>
        <strain evidence="3 4">DSM 7320</strain>
    </source>
</reference>
<comment type="similarity">
    <text evidence="2">Belongs to the methyl-accepting chemotaxis (MCP) protein family.</text>
</comment>
<dbReference type="GO" id="GO:0016020">
    <property type="term" value="C:membrane"/>
    <property type="evidence" value="ECO:0007669"/>
    <property type="project" value="InterPro"/>
</dbReference>
<accession>A0A1S8KWY9</accession>
<organism evidence="3 4">
    <name type="scientific">Clostridium felsineum</name>
    <dbReference type="NCBI Taxonomy" id="36839"/>
    <lineage>
        <taxon>Bacteria</taxon>
        <taxon>Bacillati</taxon>
        <taxon>Bacillota</taxon>
        <taxon>Clostridia</taxon>
        <taxon>Eubacteriales</taxon>
        <taxon>Clostridiaceae</taxon>
        <taxon>Clostridium</taxon>
    </lineage>
</organism>
<dbReference type="PROSITE" id="PS50885">
    <property type="entry name" value="HAMP"/>
    <property type="match status" value="1"/>
</dbReference>
<dbReference type="AlphaFoldDB" id="A0A1S8KWY9"/>
<dbReference type="InterPro" id="IPR004089">
    <property type="entry name" value="MCPsignal_dom"/>
</dbReference>
<dbReference type="InterPro" id="IPR004090">
    <property type="entry name" value="Chemotax_Me-accpt_rcpt"/>
</dbReference>
<sequence>MSKIKNIRVFKNLKISYGIIILFVLAIFSTISVGTISYLKLKSVNENVHTMSNVEVQGVDRIADIYGNVGTLRNTVTKLTDRKFDNSYVTEIEEINKAIVKSINEEISAIKDENGKRQAEALKSNFEKYKYFDDKLKDLRKVDQNPDQDFLDRHAKAGSNLTKSIKNLLKYHKNQAELMRVSSDKDFQNAVIMLFTIIILLVIIGSIISVAILTLIKSSIKDFTEAINEVSNGNLTVKVNTEGNSEFAILNKALHKTIESISKIMVKIKDNAKEINNQSVSLSAVSEEMSATTQEVTNAISEVASGSVSQAGELVDMTNVLNRFGSKIDGVVETVDGVNSTAKQISYKASLSNEQLQELISSVQNINKSFEDVVPKINKLVLSVDQINTITSLINGIADQTNLLALNAAIEASRAGEAGKGFAVVADEIRELAEQSKNSSTEISTLVEDIRKETKIVLTTTQDVNKNLNSQVSIIDNSISSFKEIINEIGSIIPQISEVSKSMESVTKDKGFIIEKTEGASSVAEENSASSEEINASTEQMAASSVEVANAAEKLSQSANVMVESIEEFKL</sequence>
<dbReference type="Gene3D" id="6.10.340.10">
    <property type="match status" value="1"/>
</dbReference>
<dbReference type="GO" id="GO:0006935">
    <property type="term" value="P:chemotaxis"/>
    <property type="evidence" value="ECO:0007669"/>
    <property type="project" value="InterPro"/>
</dbReference>
<dbReference type="Pfam" id="PF00015">
    <property type="entry name" value="MCPsignal"/>
    <property type="match status" value="1"/>
</dbReference>
<keyword evidence="1" id="KW-0807">Transducer</keyword>